<comment type="caution">
    <text evidence="2">The sequence shown here is derived from an EMBL/GenBank/DDBJ whole genome shotgun (WGS) entry which is preliminary data.</text>
</comment>
<dbReference type="PANTHER" id="PTHR47027">
    <property type="entry name" value="REVERSE TRANSCRIPTASE DOMAIN-CONTAINING PROTEIN"/>
    <property type="match status" value="1"/>
</dbReference>
<dbReference type="InterPro" id="IPR000477">
    <property type="entry name" value="RT_dom"/>
</dbReference>
<keyword evidence="3" id="KW-1185">Reference proteome</keyword>
<feature type="domain" description="Reverse transcriptase" evidence="1">
    <location>
        <begin position="158"/>
        <end position="244"/>
    </location>
</feature>
<dbReference type="InParanoid" id="A0A2J7R978"/>
<evidence type="ECO:0000259" key="1">
    <source>
        <dbReference type="Pfam" id="PF00078"/>
    </source>
</evidence>
<evidence type="ECO:0000313" key="3">
    <source>
        <dbReference type="Proteomes" id="UP000235965"/>
    </source>
</evidence>
<dbReference type="SUPFAM" id="SSF56672">
    <property type="entry name" value="DNA/RNA polymerases"/>
    <property type="match status" value="1"/>
</dbReference>
<dbReference type="CDD" id="cd01650">
    <property type="entry name" value="RT_nLTR_like"/>
    <property type="match status" value="1"/>
</dbReference>
<feature type="non-terminal residue" evidence="2">
    <location>
        <position position="1"/>
    </location>
</feature>
<dbReference type="PANTHER" id="PTHR47027:SF20">
    <property type="entry name" value="REVERSE TRANSCRIPTASE-LIKE PROTEIN WITH RNA-DIRECTED DNA POLYMERASE DOMAIN"/>
    <property type="match status" value="1"/>
</dbReference>
<reference evidence="2 3" key="1">
    <citation type="submission" date="2017-12" db="EMBL/GenBank/DDBJ databases">
        <title>Hemimetabolous genomes reveal molecular basis of termite eusociality.</title>
        <authorList>
            <person name="Harrison M.C."/>
            <person name="Jongepier E."/>
            <person name="Robertson H.M."/>
            <person name="Arning N."/>
            <person name="Bitard-Feildel T."/>
            <person name="Chao H."/>
            <person name="Childers C.P."/>
            <person name="Dinh H."/>
            <person name="Doddapaneni H."/>
            <person name="Dugan S."/>
            <person name="Gowin J."/>
            <person name="Greiner C."/>
            <person name="Han Y."/>
            <person name="Hu H."/>
            <person name="Hughes D.S.T."/>
            <person name="Huylmans A.-K."/>
            <person name="Kemena C."/>
            <person name="Kremer L.P.M."/>
            <person name="Lee S.L."/>
            <person name="Lopez-Ezquerra A."/>
            <person name="Mallet L."/>
            <person name="Monroy-Kuhn J.M."/>
            <person name="Moser A."/>
            <person name="Murali S.C."/>
            <person name="Muzny D.M."/>
            <person name="Otani S."/>
            <person name="Piulachs M.-D."/>
            <person name="Poelchau M."/>
            <person name="Qu J."/>
            <person name="Schaub F."/>
            <person name="Wada-Katsumata A."/>
            <person name="Worley K.C."/>
            <person name="Xie Q."/>
            <person name="Ylla G."/>
            <person name="Poulsen M."/>
            <person name="Gibbs R.A."/>
            <person name="Schal C."/>
            <person name="Richards S."/>
            <person name="Belles X."/>
            <person name="Korb J."/>
            <person name="Bornberg-Bauer E."/>
        </authorList>
    </citation>
    <scope>NUCLEOTIDE SEQUENCE [LARGE SCALE GENOMIC DNA]</scope>
    <source>
        <tissue evidence="2">Whole body</tissue>
    </source>
</reference>
<dbReference type="EMBL" id="NEVH01006603">
    <property type="protein sequence ID" value="PNF37384.1"/>
    <property type="molecule type" value="Genomic_DNA"/>
</dbReference>
<dbReference type="AlphaFoldDB" id="A0A2J7R978"/>
<dbReference type="Pfam" id="PF00078">
    <property type="entry name" value="RVT_1"/>
    <property type="match status" value="1"/>
</dbReference>
<dbReference type="GO" id="GO:0071897">
    <property type="term" value="P:DNA biosynthetic process"/>
    <property type="evidence" value="ECO:0007669"/>
    <property type="project" value="UniProtKB-ARBA"/>
</dbReference>
<dbReference type="InterPro" id="IPR043502">
    <property type="entry name" value="DNA/RNA_pol_sf"/>
</dbReference>
<sequence length="264" mass="31197">YTPPSIIRMIKSRRMRWSGNVARMGTMNAYRISVGKPEGKRPLGRPRRRWVDNIKMDLREIGWDGMGWIDLTQDRDQWRALVNTFGRCNKWRAMDPVNLVCCLVAGLLYYNTLDAGFVYDDRIKCFDDALHKKIITSIWHEEKLPDQWKEPIIVPVPKKRDKTDCSNYRGISMLSTSYKILSNMLLSRLSPDRDNSIGDHQCGFRRNRSTTDQIFCIRQILEKKWECDETVHQLFIYFKKAYDSSRREVLYSTLIKVWDINETS</sequence>
<name>A0A2J7R978_9NEOP</name>
<accession>A0A2J7R978</accession>
<organism evidence="2 3">
    <name type="scientific">Cryptotermes secundus</name>
    <dbReference type="NCBI Taxonomy" id="105785"/>
    <lineage>
        <taxon>Eukaryota</taxon>
        <taxon>Metazoa</taxon>
        <taxon>Ecdysozoa</taxon>
        <taxon>Arthropoda</taxon>
        <taxon>Hexapoda</taxon>
        <taxon>Insecta</taxon>
        <taxon>Pterygota</taxon>
        <taxon>Neoptera</taxon>
        <taxon>Polyneoptera</taxon>
        <taxon>Dictyoptera</taxon>
        <taxon>Blattodea</taxon>
        <taxon>Blattoidea</taxon>
        <taxon>Termitoidae</taxon>
        <taxon>Kalotermitidae</taxon>
        <taxon>Cryptotermitinae</taxon>
        <taxon>Cryptotermes</taxon>
    </lineage>
</organism>
<evidence type="ECO:0000313" key="2">
    <source>
        <dbReference type="EMBL" id="PNF37384.1"/>
    </source>
</evidence>
<proteinExistence type="predicted"/>
<protein>
    <recommendedName>
        <fullName evidence="1">Reverse transcriptase domain-containing protein</fullName>
    </recommendedName>
</protein>
<dbReference type="Proteomes" id="UP000235965">
    <property type="component" value="Unassembled WGS sequence"/>
</dbReference>
<gene>
    <name evidence="2" type="ORF">B7P43_G16288</name>
</gene>